<reference evidence="2 3" key="1">
    <citation type="submission" date="2022-05" db="EMBL/GenBank/DDBJ databases">
        <title>Luteimonas sp. SX5, whole genome shotgun sequencing project.</title>
        <authorList>
            <person name="Zhao G."/>
            <person name="Shen L."/>
        </authorList>
    </citation>
    <scope>NUCLEOTIDE SEQUENCE [LARGE SCALE GENOMIC DNA]</scope>
    <source>
        <strain evidence="2 3">SX5</strain>
    </source>
</reference>
<evidence type="ECO:0000313" key="3">
    <source>
        <dbReference type="Proteomes" id="UP001431217"/>
    </source>
</evidence>
<comment type="caution">
    <text evidence="2">The sequence shown here is derived from an EMBL/GenBank/DDBJ whole genome shotgun (WGS) entry which is preliminary data.</text>
</comment>
<feature type="transmembrane region" description="Helical" evidence="1">
    <location>
        <begin position="129"/>
        <end position="151"/>
    </location>
</feature>
<sequence length="170" mass="18691">MRIFLATLFSSFAAVAVQPVVLLSWFFLPALLQGADLSQDVLALTTFMAMFFAVPFVLLLGIPLTLVLYRLGRLKWWPLALAGTIAGGLFVGWRGPGSDKGASSGGNWYGSYRDFVVDGEPTFYGWLSYLQSVTILALHGLIGATVFYFVWVRWMRPNNAFTPSPLRGSA</sequence>
<name>A0ABT0MMN5_9GAMM</name>
<organism evidence="2 3">
    <name type="scientific">Luteimonas galliterrae</name>
    <dbReference type="NCBI Taxonomy" id="2940486"/>
    <lineage>
        <taxon>Bacteria</taxon>
        <taxon>Pseudomonadati</taxon>
        <taxon>Pseudomonadota</taxon>
        <taxon>Gammaproteobacteria</taxon>
        <taxon>Lysobacterales</taxon>
        <taxon>Lysobacteraceae</taxon>
        <taxon>Luteimonas</taxon>
    </lineage>
</organism>
<evidence type="ECO:0000256" key="1">
    <source>
        <dbReference type="SAM" id="Phobius"/>
    </source>
</evidence>
<keyword evidence="1" id="KW-1133">Transmembrane helix</keyword>
<keyword evidence="3" id="KW-1185">Reference proteome</keyword>
<dbReference type="EMBL" id="JAMBEP010000003">
    <property type="protein sequence ID" value="MCL1635485.1"/>
    <property type="molecule type" value="Genomic_DNA"/>
</dbReference>
<keyword evidence="1" id="KW-0472">Membrane</keyword>
<dbReference type="RefSeq" id="WP_249475082.1">
    <property type="nucleotide sequence ID" value="NZ_JAMBEP010000003.1"/>
</dbReference>
<accession>A0ABT0MMN5</accession>
<evidence type="ECO:0000313" key="2">
    <source>
        <dbReference type="EMBL" id="MCL1635485.1"/>
    </source>
</evidence>
<feature type="transmembrane region" description="Helical" evidence="1">
    <location>
        <begin position="76"/>
        <end position="93"/>
    </location>
</feature>
<proteinExistence type="predicted"/>
<protein>
    <submittedName>
        <fullName evidence="2">Uncharacterized protein</fullName>
    </submittedName>
</protein>
<dbReference type="Proteomes" id="UP001431217">
    <property type="component" value="Unassembled WGS sequence"/>
</dbReference>
<keyword evidence="1" id="KW-0812">Transmembrane</keyword>
<gene>
    <name evidence="2" type="ORF">M2650_12720</name>
</gene>
<feature type="transmembrane region" description="Helical" evidence="1">
    <location>
        <begin position="44"/>
        <end position="69"/>
    </location>
</feature>